<dbReference type="GO" id="GO:0004322">
    <property type="term" value="F:ferroxidase activity"/>
    <property type="evidence" value="ECO:0007669"/>
    <property type="project" value="TreeGrafter"/>
</dbReference>
<keyword evidence="6" id="KW-1185">Reference proteome</keyword>
<feature type="domain" description="Ferritin-like diiron" evidence="4">
    <location>
        <begin position="30"/>
        <end position="177"/>
    </location>
</feature>
<dbReference type="GO" id="GO:0008199">
    <property type="term" value="F:ferric iron binding"/>
    <property type="evidence" value="ECO:0007669"/>
    <property type="project" value="InterPro"/>
</dbReference>
<evidence type="ECO:0000313" key="5">
    <source>
        <dbReference type="EMBL" id="TWE15964.1"/>
    </source>
</evidence>
<comment type="cofactor">
    <cofactor evidence="1">
        <name>heme b</name>
        <dbReference type="ChEBI" id="CHEBI:60344"/>
    </cofactor>
</comment>
<dbReference type="AlphaFoldDB" id="A0A561EK27"/>
<name>A0A561EK27_9ACTN</name>
<keyword evidence="2" id="KW-0409">Iron storage</keyword>
<dbReference type="RefSeq" id="WP_145787788.1">
    <property type="nucleotide sequence ID" value="NZ_BAAABR010000026.1"/>
</dbReference>
<keyword evidence="3" id="KW-0408">Iron</keyword>
<dbReference type="GO" id="GO:0006879">
    <property type="term" value="P:intracellular iron ion homeostasis"/>
    <property type="evidence" value="ECO:0007669"/>
    <property type="project" value="UniProtKB-KW"/>
</dbReference>
<accession>A0A561EK27</accession>
<proteinExistence type="predicted"/>
<comment type="caution">
    <text evidence="5">The sequence shown here is derived from an EMBL/GenBank/DDBJ whole genome shotgun (WGS) entry which is preliminary data.</text>
</comment>
<dbReference type="OrthoDB" id="4271929at2"/>
<dbReference type="PANTHER" id="PTHR30295:SF1">
    <property type="entry name" value="DNA PROTECTION DURING STARVATION PROTEIN"/>
    <property type="match status" value="1"/>
</dbReference>
<dbReference type="InterPro" id="IPR008331">
    <property type="entry name" value="Ferritin_DPS_dom"/>
</dbReference>
<reference evidence="5 6" key="1">
    <citation type="submission" date="2019-06" db="EMBL/GenBank/DDBJ databases">
        <title>Sequencing the genomes of 1000 actinobacteria strains.</title>
        <authorList>
            <person name="Klenk H.-P."/>
        </authorList>
    </citation>
    <scope>NUCLEOTIDE SEQUENCE [LARGE SCALE GENOMIC DNA]</scope>
    <source>
        <strain evidence="5 6">DSM 41649</strain>
    </source>
</reference>
<protein>
    <submittedName>
        <fullName evidence="5">Bacterioferritin</fullName>
    </submittedName>
</protein>
<dbReference type="Gene3D" id="1.20.1260.10">
    <property type="match status" value="1"/>
</dbReference>
<organism evidence="5 6">
    <name type="scientific">Kitasatospora atroaurantiaca</name>
    <dbReference type="NCBI Taxonomy" id="285545"/>
    <lineage>
        <taxon>Bacteria</taxon>
        <taxon>Bacillati</taxon>
        <taxon>Actinomycetota</taxon>
        <taxon>Actinomycetes</taxon>
        <taxon>Kitasatosporales</taxon>
        <taxon>Streptomycetaceae</taxon>
        <taxon>Kitasatospora</taxon>
    </lineage>
</organism>
<evidence type="ECO:0000313" key="6">
    <source>
        <dbReference type="Proteomes" id="UP000318416"/>
    </source>
</evidence>
<dbReference type="InterPro" id="IPR014490">
    <property type="entry name" value="Dps-like"/>
</dbReference>
<dbReference type="GO" id="GO:0020037">
    <property type="term" value="F:heme binding"/>
    <property type="evidence" value="ECO:0007669"/>
    <property type="project" value="TreeGrafter"/>
</dbReference>
<dbReference type="InterPro" id="IPR009040">
    <property type="entry name" value="Ferritin-like_diiron"/>
</dbReference>
<dbReference type="PROSITE" id="PS50905">
    <property type="entry name" value="FERRITIN_LIKE"/>
    <property type="match status" value="1"/>
</dbReference>
<evidence type="ECO:0000256" key="2">
    <source>
        <dbReference type="ARBA" id="ARBA00022434"/>
    </source>
</evidence>
<gene>
    <name evidence="5" type="ORF">FB465_0920</name>
</gene>
<evidence type="ECO:0000259" key="4">
    <source>
        <dbReference type="PROSITE" id="PS50905"/>
    </source>
</evidence>
<dbReference type="PIRSF" id="PIRSF018063">
    <property type="entry name" value="Ferrtn_UCP018063"/>
    <property type="match status" value="1"/>
</dbReference>
<evidence type="ECO:0000256" key="1">
    <source>
        <dbReference type="ARBA" id="ARBA00001970"/>
    </source>
</evidence>
<sequence>MTDSLALDVDRIRKEALRTMAAGPATSPYGLDTERVVSVLNDVVATEVVGWLRYTRHAITARGTDRSQVSTLFSAHADHEMQHAVRVAERIAELGGQPNFDPATLAQRAHTDYSVPDDAALKAMLEQNLLAARIVISAYQEIARWLGDRDPTTRRLIESVLAEEEENADALATLLAA</sequence>
<dbReference type="Pfam" id="PF00210">
    <property type="entry name" value="Ferritin"/>
    <property type="match status" value="1"/>
</dbReference>
<dbReference type="InterPro" id="IPR009078">
    <property type="entry name" value="Ferritin-like_SF"/>
</dbReference>
<dbReference type="Proteomes" id="UP000318416">
    <property type="component" value="Unassembled WGS sequence"/>
</dbReference>
<dbReference type="SUPFAM" id="SSF47240">
    <property type="entry name" value="Ferritin-like"/>
    <property type="match status" value="1"/>
</dbReference>
<dbReference type="GO" id="GO:0005829">
    <property type="term" value="C:cytosol"/>
    <property type="evidence" value="ECO:0007669"/>
    <property type="project" value="TreeGrafter"/>
</dbReference>
<dbReference type="EMBL" id="VIVR01000001">
    <property type="protein sequence ID" value="TWE15964.1"/>
    <property type="molecule type" value="Genomic_DNA"/>
</dbReference>
<dbReference type="PANTHER" id="PTHR30295">
    <property type="entry name" value="BACTERIOFERRITIN"/>
    <property type="match status" value="1"/>
</dbReference>
<evidence type="ECO:0000256" key="3">
    <source>
        <dbReference type="ARBA" id="ARBA00023004"/>
    </source>
</evidence>
<dbReference type="InterPro" id="IPR012347">
    <property type="entry name" value="Ferritin-like"/>
</dbReference>